<dbReference type="InterPro" id="IPR000719">
    <property type="entry name" value="Prot_kinase_dom"/>
</dbReference>
<gene>
    <name evidence="5" type="ORF">HCBG_08083</name>
</gene>
<evidence type="ECO:0000256" key="1">
    <source>
        <dbReference type="ARBA" id="ARBA00008874"/>
    </source>
</evidence>
<keyword evidence="3" id="KW-0067">ATP-binding</keyword>
<dbReference type="EMBL" id="GG663375">
    <property type="protein sequence ID" value="EEH03957.1"/>
    <property type="molecule type" value="Genomic_DNA"/>
</dbReference>
<keyword evidence="6" id="KW-1185">Reference proteome</keyword>
<dbReference type="HOGENOM" id="CLU_076146_0_0_1"/>
<proteinExistence type="inferred from homology"/>
<dbReference type="AlphaFoldDB" id="C0NX91"/>
<accession>C0NX91</accession>
<dbReference type="Gene3D" id="1.10.510.10">
    <property type="entry name" value="Transferase(Phosphotransferase) domain 1"/>
    <property type="match status" value="1"/>
</dbReference>
<feature type="domain" description="Protein kinase" evidence="4">
    <location>
        <begin position="1"/>
        <end position="317"/>
    </location>
</feature>
<dbReference type="PROSITE" id="PS00108">
    <property type="entry name" value="PROTEIN_KINASE_ST"/>
    <property type="match status" value="1"/>
</dbReference>
<evidence type="ECO:0000256" key="2">
    <source>
        <dbReference type="ARBA" id="ARBA00022741"/>
    </source>
</evidence>
<dbReference type="PROSITE" id="PS50011">
    <property type="entry name" value="PROTEIN_KINASE_DOM"/>
    <property type="match status" value="1"/>
</dbReference>
<dbReference type="STRING" id="447093.C0NX91"/>
<comment type="similarity">
    <text evidence="1">Belongs to the protein kinase superfamily. STE Ser/Thr protein kinase family. STE20 subfamily.</text>
</comment>
<evidence type="ECO:0000313" key="5">
    <source>
        <dbReference type="EMBL" id="EEH03957.1"/>
    </source>
</evidence>
<dbReference type="Proteomes" id="UP000001631">
    <property type="component" value="Unassembled WGS sequence"/>
</dbReference>
<dbReference type="SMART" id="SM00220">
    <property type="entry name" value="S_TKc"/>
    <property type="match status" value="1"/>
</dbReference>
<sequence length="320" mass="36283">MTAAFRLGQILRGHKACYTLTKELQDTVWLATYEDANVSSNPNKQPVIIKAVQHFRLENERDALKRFQGQTPFIRPLLDEIVDPPDPPAIVLRHLDDHLLNASNSRTLTSREIKYVARRILEALKLLHGEGFVHTDVKPDNVLVNYGSGNGDIRFTDVQLADMGATLPADSSYAKDGVMIGAPIWRSPEAHLQIGWSTATDIWSFGALILALIYGDNFFIFCPDVSFDHEEYLLRILTRQCSFFGPFPLSYQEIAGEETLAILAYIHESLPPEKQKPFRRISAKEVSAEDRDFLLKVMKMDPRDRPTAAELLEDDWFRGN</sequence>
<name>C0NX91_AJECG</name>
<evidence type="ECO:0000313" key="6">
    <source>
        <dbReference type="Proteomes" id="UP000001631"/>
    </source>
</evidence>
<evidence type="ECO:0000259" key="4">
    <source>
        <dbReference type="PROSITE" id="PS50011"/>
    </source>
</evidence>
<dbReference type="InterPro" id="IPR008271">
    <property type="entry name" value="Ser/Thr_kinase_AS"/>
</dbReference>
<dbReference type="RefSeq" id="XP_045284438.1">
    <property type="nucleotide sequence ID" value="XM_045435132.1"/>
</dbReference>
<dbReference type="InParanoid" id="C0NX91"/>
<dbReference type="VEuPathDB" id="FungiDB:I7I50_08346"/>
<reference evidence="5" key="1">
    <citation type="submission" date="2009-02" db="EMBL/GenBank/DDBJ databases">
        <title>The Genome Sequence of Ajellomyces capsulatus strain G186AR.</title>
        <authorList>
            <consortium name="The Broad Institute Genome Sequencing Platform"/>
            <person name="Champion M."/>
            <person name="Cuomo C."/>
            <person name="Ma L.-J."/>
            <person name="Henn M.R."/>
            <person name="Sil A."/>
            <person name="Goldman B."/>
            <person name="Young S.K."/>
            <person name="Kodira C.D."/>
            <person name="Zeng Q."/>
            <person name="Koehrsen M."/>
            <person name="Alvarado L."/>
            <person name="Berlin A."/>
            <person name="Borenstein D."/>
            <person name="Chen Z."/>
            <person name="Engels R."/>
            <person name="Freedman E."/>
            <person name="Gellesch M."/>
            <person name="Goldberg J."/>
            <person name="Griggs A."/>
            <person name="Gujja S."/>
            <person name="Heiman D."/>
            <person name="Hepburn T."/>
            <person name="Howarth C."/>
            <person name="Jen D."/>
            <person name="Larson L."/>
            <person name="Lewis B."/>
            <person name="Mehta T."/>
            <person name="Park D."/>
            <person name="Pearson M."/>
            <person name="Roberts A."/>
            <person name="Saif S."/>
            <person name="Shea T."/>
            <person name="Shenoy N."/>
            <person name="Sisk P."/>
            <person name="Stolte C."/>
            <person name="Sykes S."/>
            <person name="Walk T."/>
            <person name="White J."/>
            <person name="Yandava C."/>
            <person name="Klein B."/>
            <person name="McEwen J.G."/>
            <person name="Puccia R."/>
            <person name="Goldman G.H."/>
            <person name="Felipe M.S."/>
            <person name="Nino-Vega G."/>
            <person name="San-Blas G."/>
            <person name="Taylor J."/>
            <person name="Mendoza L."/>
            <person name="Galagan J."/>
            <person name="Nusbaum C."/>
            <person name="Birren B."/>
        </authorList>
    </citation>
    <scope>NUCLEOTIDE SEQUENCE</scope>
    <source>
        <strain evidence="5">G186AR</strain>
    </source>
</reference>
<evidence type="ECO:0000256" key="3">
    <source>
        <dbReference type="ARBA" id="ARBA00022840"/>
    </source>
</evidence>
<dbReference type="InterPro" id="IPR051931">
    <property type="entry name" value="PAK3-like"/>
</dbReference>
<dbReference type="PANTHER" id="PTHR45832">
    <property type="entry name" value="SERINE/THREONINE-PROTEIN KINASE SAMKA-RELATED-RELATED"/>
    <property type="match status" value="1"/>
</dbReference>
<dbReference type="InterPro" id="IPR011009">
    <property type="entry name" value="Kinase-like_dom_sf"/>
</dbReference>
<keyword evidence="2" id="KW-0547">Nucleotide-binding</keyword>
<dbReference type="GO" id="GO:0005524">
    <property type="term" value="F:ATP binding"/>
    <property type="evidence" value="ECO:0007669"/>
    <property type="project" value="UniProtKB-KW"/>
</dbReference>
<dbReference type="GO" id="GO:0004672">
    <property type="term" value="F:protein kinase activity"/>
    <property type="evidence" value="ECO:0007669"/>
    <property type="project" value="InterPro"/>
</dbReference>
<dbReference type="SUPFAM" id="SSF56112">
    <property type="entry name" value="Protein kinase-like (PK-like)"/>
    <property type="match status" value="1"/>
</dbReference>
<dbReference type="Pfam" id="PF00069">
    <property type="entry name" value="Pkinase"/>
    <property type="match status" value="1"/>
</dbReference>
<protein>
    <recommendedName>
        <fullName evidence="4">Protein kinase domain-containing protein</fullName>
    </recommendedName>
</protein>
<organism evidence="5 6">
    <name type="scientific">Ajellomyces capsulatus (strain G186AR / H82 / ATCC MYA-2454 / RMSCC 2432)</name>
    <name type="common">Darling's disease fungus</name>
    <name type="synonym">Histoplasma capsulatum</name>
    <dbReference type="NCBI Taxonomy" id="447093"/>
    <lineage>
        <taxon>Eukaryota</taxon>
        <taxon>Fungi</taxon>
        <taxon>Dikarya</taxon>
        <taxon>Ascomycota</taxon>
        <taxon>Pezizomycotina</taxon>
        <taxon>Eurotiomycetes</taxon>
        <taxon>Eurotiomycetidae</taxon>
        <taxon>Onygenales</taxon>
        <taxon>Ajellomycetaceae</taxon>
        <taxon>Histoplasma</taxon>
    </lineage>
</organism>
<dbReference type="GeneID" id="69041099"/>
<dbReference type="PANTHER" id="PTHR45832:SF22">
    <property type="entry name" value="SERINE_THREONINE-PROTEIN KINASE SAMKA-RELATED"/>
    <property type="match status" value="1"/>
</dbReference>